<dbReference type="InterPro" id="IPR007148">
    <property type="entry name" value="SSU_processome_Utp12"/>
</dbReference>
<evidence type="ECO:0000256" key="1">
    <source>
        <dbReference type="ARBA" id="ARBA00010226"/>
    </source>
</evidence>
<feature type="non-terminal residue" evidence="6">
    <location>
        <position position="1"/>
    </location>
</feature>
<reference evidence="6 7" key="1">
    <citation type="journal article" date="2013" name="Proc. Natl. Acad. Sci. U.S.A.">
        <title>The king cobra genome reveals dynamic gene evolution and adaptation in the snake venom system.</title>
        <authorList>
            <person name="Vonk F.J."/>
            <person name="Casewell N.R."/>
            <person name="Henkel C.V."/>
            <person name="Heimberg A.M."/>
            <person name="Jansen H.J."/>
            <person name="McCleary R.J."/>
            <person name="Kerkkamp H.M."/>
            <person name="Vos R.A."/>
            <person name="Guerreiro I."/>
            <person name="Calvete J.J."/>
            <person name="Wuster W."/>
            <person name="Woods A.E."/>
            <person name="Logan J.M."/>
            <person name="Harrison R.A."/>
            <person name="Castoe T.A."/>
            <person name="de Koning A.P."/>
            <person name="Pollock D.D."/>
            <person name="Yandell M."/>
            <person name="Calderon D."/>
            <person name="Renjifo C."/>
            <person name="Currier R.B."/>
            <person name="Salgado D."/>
            <person name="Pla D."/>
            <person name="Sanz L."/>
            <person name="Hyder A.S."/>
            <person name="Ribeiro J.M."/>
            <person name="Arntzen J.W."/>
            <person name="van den Thillart G.E."/>
            <person name="Boetzer M."/>
            <person name="Pirovano W."/>
            <person name="Dirks R.P."/>
            <person name="Spaink H.P."/>
            <person name="Duboule D."/>
            <person name="McGlinn E."/>
            <person name="Kini R.M."/>
            <person name="Richardson M.K."/>
        </authorList>
    </citation>
    <scope>NUCLEOTIDE SEQUENCE</scope>
    <source>
        <tissue evidence="6">Blood</tissue>
    </source>
</reference>
<dbReference type="PROSITE" id="PS50082">
    <property type="entry name" value="WD_REPEATS_2"/>
    <property type="match status" value="5"/>
</dbReference>
<keyword evidence="3" id="KW-0677">Repeat</keyword>
<proteinExistence type="inferred from homology"/>
<evidence type="ECO:0000259" key="5">
    <source>
        <dbReference type="Pfam" id="PF04003"/>
    </source>
</evidence>
<dbReference type="Gene3D" id="2.130.10.10">
    <property type="entry name" value="YVTN repeat-like/Quinoprotein amine dehydrogenase"/>
    <property type="match status" value="2"/>
</dbReference>
<dbReference type="GO" id="GO:0000462">
    <property type="term" value="P:maturation of SSU-rRNA from tricistronic rRNA transcript (SSU-rRNA, 5.8S rRNA, LSU-rRNA)"/>
    <property type="evidence" value="ECO:0007669"/>
    <property type="project" value="TreeGrafter"/>
</dbReference>
<dbReference type="GO" id="GO:0034388">
    <property type="term" value="C:Pwp2p-containing subcomplex of 90S preribosome"/>
    <property type="evidence" value="ECO:0007669"/>
    <property type="project" value="TreeGrafter"/>
</dbReference>
<dbReference type="SUPFAM" id="SSF52317">
    <property type="entry name" value="Class I glutamine amidotransferase-like"/>
    <property type="match status" value="1"/>
</dbReference>
<dbReference type="InterPro" id="IPR027145">
    <property type="entry name" value="PWP2"/>
</dbReference>
<dbReference type="AlphaFoldDB" id="V8NIV0"/>
<feature type="repeat" description="WD" evidence="4">
    <location>
        <begin position="43"/>
        <end position="75"/>
    </location>
</feature>
<dbReference type="InterPro" id="IPR020472">
    <property type="entry name" value="WD40_PAC1"/>
</dbReference>
<dbReference type="InterPro" id="IPR029062">
    <property type="entry name" value="Class_I_gatase-like"/>
</dbReference>
<dbReference type="SMART" id="SM00320">
    <property type="entry name" value="WD40"/>
    <property type="match status" value="7"/>
</dbReference>
<dbReference type="PANTHER" id="PTHR19858:SF0">
    <property type="entry name" value="PERIODIC TRYPTOPHAN PROTEIN 2 HOMOLOG"/>
    <property type="match status" value="1"/>
</dbReference>
<comment type="caution">
    <text evidence="6">The sequence shown here is derived from an EMBL/GenBank/DDBJ whole genome shotgun (WGS) entry which is preliminary data.</text>
</comment>
<dbReference type="PANTHER" id="PTHR19858">
    <property type="entry name" value="WD40 REPEAT PROTEIN"/>
    <property type="match status" value="1"/>
</dbReference>
<evidence type="ECO:0000256" key="2">
    <source>
        <dbReference type="ARBA" id="ARBA00022574"/>
    </source>
</evidence>
<feature type="repeat" description="WD" evidence="4">
    <location>
        <begin position="192"/>
        <end position="233"/>
    </location>
</feature>
<dbReference type="Pfam" id="PF00400">
    <property type="entry name" value="WD40"/>
    <property type="match status" value="4"/>
</dbReference>
<organism evidence="6 7">
    <name type="scientific">Ophiophagus hannah</name>
    <name type="common">King cobra</name>
    <name type="synonym">Naja hannah</name>
    <dbReference type="NCBI Taxonomy" id="8665"/>
    <lineage>
        <taxon>Eukaryota</taxon>
        <taxon>Metazoa</taxon>
        <taxon>Chordata</taxon>
        <taxon>Craniata</taxon>
        <taxon>Vertebrata</taxon>
        <taxon>Euteleostomi</taxon>
        <taxon>Lepidosauria</taxon>
        <taxon>Squamata</taxon>
        <taxon>Bifurcata</taxon>
        <taxon>Unidentata</taxon>
        <taxon>Episquamata</taxon>
        <taxon>Toxicofera</taxon>
        <taxon>Serpentes</taxon>
        <taxon>Colubroidea</taxon>
        <taxon>Elapidae</taxon>
        <taxon>Elapinae</taxon>
        <taxon>Ophiophagus</taxon>
    </lineage>
</organism>
<dbReference type="PROSITE" id="PS00678">
    <property type="entry name" value="WD_REPEATS_1"/>
    <property type="match status" value="2"/>
</dbReference>
<keyword evidence="7" id="KW-1185">Reference proteome</keyword>
<dbReference type="InterPro" id="IPR015943">
    <property type="entry name" value="WD40/YVTN_repeat-like_dom_sf"/>
</dbReference>
<dbReference type="EMBL" id="AZIM01003595">
    <property type="protein sequence ID" value="ETE61896.1"/>
    <property type="molecule type" value="Genomic_DNA"/>
</dbReference>
<sequence>MKFAYRVRERGPVPTWGLAVGSKDMSTWVFGAERWVNLVYYALGGHKDAIVACFFEENSLDLYTVSRDGALCVWQCDTELNGLITRTSKSHPTDQAESAKDLDEELIETQRDKEIHGKTRGNEKQNKKKVKYSCAAKYFFNKEGDFNTLTAAAYHKKIHLLVTGFASGIFHLHELPEFNLIHSLSESYVLKQQGHFNSMVSLAYSPDGQYLVTGGDDGKVKVWNTSSGFCFVTFTEHTSIISAVTFTNSGYVVLSASLDGTVRAFDLHRYRNFRTFTSPRPTQFSCLAVDSSGEIVSAGSQDSFEVFVWSVQSGRLLDVLDGHEGPISSLCFNPVKCVLASASWDKTVRLWDMLDSWRTKETLTLNSDVLAVAFRPDGNELAVASLDGQITFWDHENAMQTGSIMGRHDLQMGRKELDKITAKQAAKGKSFTSLCYSADGQCILAGGLSKYVCIYHVKEQILIKKFEISCNLSLDAMEEYLDRRKMTEFGSMALIEEGNGDDDDVIIPLPGVKRGDMSSRHFKPEIRVTCLRFSPTGSLTFDPFDLEIDITPRNIRKVLYQKEYTKAIVMAFRLNEKKMIQEVLETVPCDEIDIVCSSLPDLYVEKVLEFLASCFEKSRHLEFYLVWTQKLLMLHGCKLKTRSEKLLPIVQFLQKSIQKHFEDLSKLCDWNCYNMKYILSISQQRGMKRRAEDYEHNDLKNLEDSSSEDFMEESAVLSGCGVYDGTEIHEAAANVLTESARIARGKITDLARLTARDYDAVVFPGGFGAAKNLSTFSVDGKDCKVNKDVERVLKDFHKSGKPIGLCCISPVLAAKVLPGTEVTVGQEQEQGGKWPHASTAGAIKAMGGKHSHVDNTNKIVTTPAFMCETEFHHIFDGIGAMIKNGTFRCEGIHQGCTAVSSDFFPGNLWPLETYHFHRSFKNKIKHIH</sequence>
<dbReference type="PROSITE" id="PS50294">
    <property type="entry name" value="WD_REPEATS_REGION"/>
    <property type="match status" value="4"/>
</dbReference>
<gene>
    <name evidence="6" type="primary">PWP2</name>
    <name evidence="6" type="ORF">L345_12352</name>
</gene>
<evidence type="ECO:0000256" key="3">
    <source>
        <dbReference type="ARBA" id="ARBA00022737"/>
    </source>
</evidence>
<dbReference type="InterPro" id="IPR011044">
    <property type="entry name" value="Quino_amine_DH_bsu"/>
</dbReference>
<evidence type="ECO:0000313" key="7">
    <source>
        <dbReference type="Proteomes" id="UP000018936"/>
    </source>
</evidence>
<dbReference type="InterPro" id="IPR036322">
    <property type="entry name" value="WD40_repeat_dom_sf"/>
</dbReference>
<accession>V8NIV0</accession>
<protein>
    <submittedName>
        <fullName evidence="6">Periodic tryptophan protein 2-like protein</fullName>
    </submittedName>
</protein>
<feature type="non-terminal residue" evidence="6">
    <location>
        <position position="928"/>
    </location>
</feature>
<feature type="domain" description="Small-subunit processome Utp12" evidence="5">
    <location>
        <begin position="575"/>
        <end position="680"/>
    </location>
</feature>
<dbReference type="InterPro" id="IPR019775">
    <property type="entry name" value="WD40_repeat_CS"/>
</dbReference>
<feature type="repeat" description="WD" evidence="4">
    <location>
        <begin position="234"/>
        <end position="275"/>
    </location>
</feature>
<dbReference type="GO" id="GO:0000028">
    <property type="term" value="P:ribosomal small subunit assembly"/>
    <property type="evidence" value="ECO:0007669"/>
    <property type="project" value="TreeGrafter"/>
</dbReference>
<dbReference type="CDD" id="cd00200">
    <property type="entry name" value="WD40"/>
    <property type="match status" value="1"/>
</dbReference>
<dbReference type="Pfam" id="PF04003">
    <property type="entry name" value="Utp12"/>
    <property type="match status" value="1"/>
</dbReference>
<dbReference type="OrthoDB" id="3142434at2759"/>
<dbReference type="GO" id="GO:0032040">
    <property type="term" value="C:small-subunit processome"/>
    <property type="evidence" value="ECO:0007669"/>
    <property type="project" value="TreeGrafter"/>
</dbReference>
<comment type="similarity">
    <text evidence="1">Belongs to the WD repeat PWP2 family.</text>
</comment>
<dbReference type="SUPFAM" id="SSF50978">
    <property type="entry name" value="WD40 repeat-like"/>
    <property type="match status" value="1"/>
</dbReference>
<dbReference type="FunFam" id="2.130.10.10:FF:000216">
    <property type="entry name" value="Periodic tryptophan protein 2 homolog"/>
    <property type="match status" value="1"/>
</dbReference>
<name>V8NIV0_OPHHA</name>
<dbReference type="Gene3D" id="3.40.50.880">
    <property type="match status" value="1"/>
</dbReference>
<dbReference type="InterPro" id="IPR001680">
    <property type="entry name" value="WD40_rpt"/>
</dbReference>
<feature type="repeat" description="WD" evidence="4">
    <location>
        <begin position="362"/>
        <end position="403"/>
    </location>
</feature>
<evidence type="ECO:0000256" key="4">
    <source>
        <dbReference type="PROSITE-ProRule" id="PRU00221"/>
    </source>
</evidence>
<dbReference type="SUPFAM" id="SSF50969">
    <property type="entry name" value="YVTN repeat-like/Quinoprotein amine dehydrogenase"/>
    <property type="match status" value="1"/>
</dbReference>
<dbReference type="PRINTS" id="PR00320">
    <property type="entry name" value="GPROTEINBRPT"/>
</dbReference>
<keyword evidence="2 4" id="KW-0853">WD repeat</keyword>
<evidence type="ECO:0000313" key="6">
    <source>
        <dbReference type="EMBL" id="ETE61896.1"/>
    </source>
</evidence>
<dbReference type="Proteomes" id="UP000018936">
    <property type="component" value="Unassembled WGS sequence"/>
</dbReference>
<feature type="repeat" description="WD" evidence="4">
    <location>
        <begin position="320"/>
        <end position="353"/>
    </location>
</feature>